<dbReference type="InterPro" id="IPR036237">
    <property type="entry name" value="Xyl_isomerase-like_sf"/>
</dbReference>
<dbReference type="PIRSF" id="PIRSF006241">
    <property type="entry name" value="HyI"/>
    <property type="match status" value="1"/>
</dbReference>
<dbReference type="PANTHER" id="PTHR43489:SF6">
    <property type="entry name" value="HYDROXYPYRUVATE ISOMERASE-RELATED"/>
    <property type="match status" value="1"/>
</dbReference>
<dbReference type="InterPro" id="IPR017643">
    <property type="entry name" value="Hydroxypyruvate_isomerase"/>
</dbReference>
<dbReference type="Gene3D" id="3.20.20.150">
    <property type="entry name" value="Divalent-metal-dependent TIM barrel enzymes"/>
    <property type="match status" value="1"/>
</dbReference>
<dbReference type="InterPro" id="IPR050417">
    <property type="entry name" value="Sugar_Epim/Isomerase"/>
</dbReference>
<dbReference type="FunFam" id="3.20.20.150:FF:000007">
    <property type="entry name" value="Hydroxypyruvate isomerase"/>
    <property type="match status" value="1"/>
</dbReference>
<protein>
    <submittedName>
        <fullName evidence="5">Hydroxypyruvate isomerase</fullName>
    </submittedName>
</protein>
<proteinExistence type="inferred from homology"/>
<dbReference type="InterPro" id="IPR026040">
    <property type="entry name" value="HyI-like"/>
</dbReference>
<organism evidence="5 6">
    <name type="scientific">Sulfobacillus thermosulfidooxidans (strain DSM 9293 / VKM B-1269 / AT-1)</name>
    <dbReference type="NCBI Taxonomy" id="929705"/>
    <lineage>
        <taxon>Bacteria</taxon>
        <taxon>Bacillati</taxon>
        <taxon>Bacillota</taxon>
        <taxon>Clostridia</taxon>
        <taxon>Eubacteriales</taxon>
        <taxon>Clostridiales Family XVII. Incertae Sedis</taxon>
        <taxon>Sulfobacillus</taxon>
    </lineage>
</organism>
<dbReference type="EMBL" id="FWWY01000001">
    <property type="protein sequence ID" value="SMC06695.1"/>
    <property type="molecule type" value="Genomic_DNA"/>
</dbReference>
<dbReference type="AlphaFoldDB" id="A0A1W1WKE5"/>
<evidence type="ECO:0000256" key="1">
    <source>
        <dbReference type="ARBA" id="ARBA00023235"/>
    </source>
</evidence>
<accession>A0A1W1WKE5</accession>
<reference evidence="6" key="1">
    <citation type="submission" date="2017-04" db="EMBL/GenBank/DDBJ databases">
        <authorList>
            <person name="Varghese N."/>
            <person name="Submissions S."/>
        </authorList>
    </citation>
    <scope>NUCLEOTIDE SEQUENCE [LARGE SCALE GENOMIC DNA]</scope>
    <source>
        <strain evidence="6">DSM 9293</strain>
    </source>
</reference>
<feature type="active site" description="Proton donor/acceptor" evidence="3">
    <location>
        <position position="240"/>
    </location>
</feature>
<dbReference type="SUPFAM" id="SSF51658">
    <property type="entry name" value="Xylose isomerase-like"/>
    <property type="match status" value="1"/>
</dbReference>
<dbReference type="Proteomes" id="UP000192660">
    <property type="component" value="Unassembled WGS sequence"/>
</dbReference>
<comment type="similarity">
    <text evidence="2">Belongs to the hyi family.</text>
</comment>
<name>A0A1W1WKE5_SULTA</name>
<evidence type="ECO:0000256" key="2">
    <source>
        <dbReference type="PIRNR" id="PIRNR006241"/>
    </source>
</evidence>
<dbReference type="OrthoDB" id="9786584at2"/>
<dbReference type="GO" id="GO:0046487">
    <property type="term" value="P:glyoxylate metabolic process"/>
    <property type="evidence" value="ECO:0007669"/>
    <property type="project" value="TreeGrafter"/>
</dbReference>
<evidence type="ECO:0000259" key="4">
    <source>
        <dbReference type="Pfam" id="PF01261"/>
    </source>
</evidence>
<keyword evidence="1 2" id="KW-0413">Isomerase</keyword>
<dbReference type="STRING" id="28034.BFX07_10535"/>
<dbReference type="NCBIfam" id="TIGR03234">
    <property type="entry name" value="OH-pyruv-isom"/>
    <property type="match status" value="1"/>
</dbReference>
<evidence type="ECO:0000313" key="6">
    <source>
        <dbReference type="Proteomes" id="UP000192660"/>
    </source>
</evidence>
<keyword evidence="5" id="KW-0670">Pyruvate</keyword>
<evidence type="ECO:0000313" key="5">
    <source>
        <dbReference type="EMBL" id="SMC06695.1"/>
    </source>
</evidence>
<feature type="domain" description="Xylose isomerase-like TIM barrel" evidence="4">
    <location>
        <begin position="23"/>
        <end position="255"/>
    </location>
</feature>
<sequence length="264" mass="29833">MLKFAANLTMLYTDVPFLERFGRARVSGFDAVEFLFPYSDGLDAVTTVAREAAVTIALFNLPAGDWEHGERGIAILPDRRAEFRAGVAEAIRYATALGVQRLNCLAGRRPDDLPEVEAWAVLRDNVRYAADELAKAHLTLMLEPINPYDIPGFFLNRTSEVIDLIREVGRSNIQIQYDIYHLQRTQGEIIGTFRTLREHIGHIQIADNPGRHQPGTGELNYKRIFSALDEAGYTGYIGLEYIPQGRTEDSLEWWRLYQNGQFAG</sequence>
<keyword evidence="6" id="KW-1185">Reference proteome</keyword>
<dbReference type="PANTHER" id="PTHR43489">
    <property type="entry name" value="ISOMERASE"/>
    <property type="match status" value="1"/>
</dbReference>
<dbReference type="GO" id="GO:0008903">
    <property type="term" value="F:hydroxypyruvate isomerase activity"/>
    <property type="evidence" value="ECO:0007669"/>
    <property type="project" value="TreeGrafter"/>
</dbReference>
<dbReference type="Pfam" id="PF01261">
    <property type="entry name" value="AP_endonuc_2"/>
    <property type="match status" value="1"/>
</dbReference>
<dbReference type="InterPro" id="IPR013022">
    <property type="entry name" value="Xyl_isomerase-like_TIM-brl"/>
</dbReference>
<evidence type="ECO:0000256" key="3">
    <source>
        <dbReference type="PIRSR" id="PIRSR006241-50"/>
    </source>
</evidence>
<dbReference type="RefSeq" id="WP_020373007.1">
    <property type="nucleotide sequence ID" value="NZ_FWWY01000001.1"/>
</dbReference>
<feature type="active site" description="Proton donor/acceptor" evidence="3">
    <location>
        <position position="143"/>
    </location>
</feature>
<gene>
    <name evidence="5" type="ORF">SAMN00768000_2965</name>
</gene>